<comment type="caution">
    <text evidence="1">The sequence shown here is derived from an EMBL/GenBank/DDBJ whole genome shotgun (WGS) entry which is preliminary data.</text>
</comment>
<keyword evidence="2" id="KW-1185">Reference proteome</keyword>
<accession>A0ABT9SG84</accession>
<evidence type="ECO:0000313" key="1">
    <source>
        <dbReference type="EMBL" id="MDP9902402.1"/>
    </source>
</evidence>
<dbReference type="EMBL" id="JAUSRO010000018">
    <property type="protein sequence ID" value="MDP9902402.1"/>
    <property type="molecule type" value="Genomic_DNA"/>
</dbReference>
<name>A0ABT9SG84_9BURK</name>
<evidence type="ECO:0000313" key="2">
    <source>
        <dbReference type="Proteomes" id="UP001226867"/>
    </source>
</evidence>
<proteinExistence type="predicted"/>
<gene>
    <name evidence="1" type="ORF">J2W36_004679</name>
</gene>
<dbReference type="Proteomes" id="UP001226867">
    <property type="component" value="Unassembled WGS sequence"/>
</dbReference>
<organism evidence="1 2">
    <name type="scientific">Variovorax ginsengisoli</name>
    <dbReference type="NCBI Taxonomy" id="363844"/>
    <lineage>
        <taxon>Bacteria</taxon>
        <taxon>Pseudomonadati</taxon>
        <taxon>Pseudomonadota</taxon>
        <taxon>Betaproteobacteria</taxon>
        <taxon>Burkholderiales</taxon>
        <taxon>Comamonadaceae</taxon>
        <taxon>Variovorax</taxon>
    </lineage>
</organism>
<protein>
    <submittedName>
        <fullName evidence="1">Type II secretory pathway pseudopilin PulG</fullName>
    </submittedName>
</protein>
<reference evidence="1 2" key="1">
    <citation type="submission" date="2023-07" db="EMBL/GenBank/DDBJ databases">
        <title>Sorghum-associated microbial communities from plants grown in Nebraska, USA.</title>
        <authorList>
            <person name="Schachtman D."/>
        </authorList>
    </citation>
    <scope>NUCLEOTIDE SEQUENCE [LARGE SCALE GENOMIC DNA]</scope>
    <source>
        <strain evidence="1 2">DS1607</strain>
    </source>
</reference>
<sequence>MKTKQFRLPRHSQSGFSLLAVMLALVVAALIGQAQIEAQALQRKVTEGRLQGDALRIIKDAANNYVMEAYAALQQGQPVTVRGVTLAAGSNQGQAMAPTVANLIDMGYLTAGTSTVSRINSGSYRVIAQRTPLGCVASACDISGLVYIDRPVLQPGTNEIAGVQIGSFIESVGGDVVVSLPASPANVIGLDGATRPNPVGGNPAGVVGARVGFGSSGFGRFLVMNDPRNPNFQGDVSVRNNLNIGGDTSIAGNVDVNNCVKLLKDGNAFFNCYQPDDKPSGWTGGVRALDGMFSGTILAARDPKAWSWNSTNPWIAMNAAGSEAFFATNGRVDANRFLPTGLYAPGTSCPSSGSIARSSDTASGGVLVVCSLDAKWVQLSTISYTGGSCPLAGQGALDTSGRQLYCFNGVWSNMTDFIITANPGGSCTTNGALGYASLTPGNTTSAFVCKANPSGGGMRWFGIQDITTNLVFVTAYEVAHNTVVYKPTCSVGPNQTATPIAQLIPKVESSSDGGFARFVVDNGNSWTVQLTNGSGAALSASPSASAIMQVYCYYP</sequence>
<dbReference type="RefSeq" id="WP_307692147.1">
    <property type="nucleotide sequence ID" value="NZ_JAUSRO010000018.1"/>
</dbReference>